<feature type="domain" description="FAD-binding FR-type" evidence="4">
    <location>
        <begin position="2"/>
        <end position="99"/>
    </location>
</feature>
<reference evidence="6" key="1">
    <citation type="submission" date="2014-09" db="EMBL/GenBank/DDBJ databases">
        <authorList>
            <person name="Gomez-Valero L."/>
        </authorList>
    </citation>
    <scope>NUCLEOTIDE SEQUENCE [LARGE SCALE GENOMIC DNA]</scope>
    <source>
        <strain evidence="6">ATCC35250</strain>
    </source>
</reference>
<keyword evidence="1 5" id="KW-0560">Oxidoreductase</keyword>
<evidence type="ECO:0000256" key="2">
    <source>
        <dbReference type="ARBA" id="ARBA00023223"/>
    </source>
</evidence>
<dbReference type="CDD" id="cd06189">
    <property type="entry name" value="flavin_oxioreductase"/>
    <property type="match status" value="1"/>
</dbReference>
<dbReference type="Pfam" id="PF00175">
    <property type="entry name" value="NAD_binding_1"/>
    <property type="match status" value="1"/>
</dbReference>
<dbReference type="Gene3D" id="2.40.30.10">
    <property type="entry name" value="Translation factors"/>
    <property type="match status" value="1"/>
</dbReference>
<dbReference type="PANTHER" id="PTHR47354">
    <property type="entry name" value="NADH OXIDOREDUCTASE HCR"/>
    <property type="match status" value="1"/>
</dbReference>
<name>A0A0A8UTL4_LEGHA</name>
<dbReference type="InterPro" id="IPR039261">
    <property type="entry name" value="FNR_nucleotide-bd"/>
</dbReference>
<dbReference type="SUPFAM" id="SSF52343">
    <property type="entry name" value="Ferredoxin reductase-like, C-terminal NADP-linked domain"/>
    <property type="match status" value="1"/>
</dbReference>
<dbReference type="KEGG" id="lha:LHA_3202"/>
<dbReference type="AlphaFoldDB" id="A0A0A8UTL4"/>
<dbReference type="Proteomes" id="UP000032803">
    <property type="component" value="Chromosome I"/>
</dbReference>
<keyword evidence="6" id="KW-1185">Reference proteome</keyword>
<dbReference type="InterPro" id="IPR001433">
    <property type="entry name" value="OxRdtase_FAD/NAD-bd"/>
</dbReference>
<dbReference type="SUPFAM" id="SSF63380">
    <property type="entry name" value="Riboflavin synthase domain-like"/>
    <property type="match status" value="1"/>
</dbReference>
<evidence type="ECO:0000256" key="3">
    <source>
        <dbReference type="ARBA" id="ARBA00038177"/>
    </source>
</evidence>
<dbReference type="RefSeq" id="WP_045107248.1">
    <property type="nucleotide sequence ID" value="NZ_LN681225.1"/>
</dbReference>
<gene>
    <name evidence="5" type="primary">ubiB</name>
    <name evidence="5" type="ORF">LHA_3202</name>
</gene>
<dbReference type="GO" id="GO:0008218">
    <property type="term" value="P:bioluminescence"/>
    <property type="evidence" value="ECO:0007669"/>
    <property type="project" value="UniProtKB-KW"/>
</dbReference>
<dbReference type="InterPro" id="IPR017938">
    <property type="entry name" value="Riboflavin_synthase-like_b-brl"/>
</dbReference>
<protein>
    <submittedName>
        <fullName evidence="5">CDP-6-deoxy-3,4-glucoseen reductase</fullName>
        <ecNumber evidence="5">1.5.1.30</ecNumber>
    </submittedName>
</protein>
<dbReference type="HOGENOM" id="CLU_003827_7_4_6"/>
<dbReference type="InterPro" id="IPR017927">
    <property type="entry name" value="FAD-bd_FR_type"/>
</dbReference>
<dbReference type="PANTHER" id="PTHR47354:SF7">
    <property type="entry name" value="NAD(P)H-FLAVIN REDUCTASE"/>
    <property type="match status" value="1"/>
</dbReference>
<organism evidence="5 6">
    <name type="scientific">Legionella hackeliae</name>
    <dbReference type="NCBI Taxonomy" id="449"/>
    <lineage>
        <taxon>Bacteria</taxon>
        <taxon>Pseudomonadati</taxon>
        <taxon>Pseudomonadota</taxon>
        <taxon>Gammaproteobacteria</taxon>
        <taxon>Legionellales</taxon>
        <taxon>Legionellaceae</taxon>
        <taxon>Legionella</taxon>
    </lineage>
</organism>
<dbReference type="OrthoDB" id="9806195at2"/>
<evidence type="ECO:0000259" key="4">
    <source>
        <dbReference type="PROSITE" id="PS51384"/>
    </source>
</evidence>
<sequence>MRKSITAQVERITPLTDSILQVVLKPAKYLDYQPGQYLQLLTQSGELSYSIANAPLGSHHYELHIRHSQDNVANQQLLAEIKEKGEVKIGIPRGDCHLNKLSPNIPILFIAGGTGFAPIKAMIEQLLATNDKRSFELFWGARSQSDLYMDEKVMQWQAHVEHFHYFSLLSNTSKETLASVILDHHAIDLKQWQIVIAGPFDMVFAIRDILLAHDVPRAQLFSDAFAFEEIKGSE</sequence>
<evidence type="ECO:0000256" key="1">
    <source>
        <dbReference type="ARBA" id="ARBA00023002"/>
    </source>
</evidence>
<evidence type="ECO:0000313" key="6">
    <source>
        <dbReference type="Proteomes" id="UP000032803"/>
    </source>
</evidence>
<dbReference type="PRINTS" id="PR00410">
    <property type="entry name" value="PHEHYDRXLASE"/>
</dbReference>
<dbReference type="PROSITE" id="PS51384">
    <property type="entry name" value="FAD_FR"/>
    <property type="match status" value="1"/>
</dbReference>
<proteinExistence type="inferred from homology"/>
<dbReference type="InterPro" id="IPR050415">
    <property type="entry name" value="MRET"/>
</dbReference>
<dbReference type="STRING" id="449.LHA_3202"/>
<dbReference type="EMBL" id="LN681225">
    <property type="protein sequence ID" value="CEK12185.1"/>
    <property type="molecule type" value="Genomic_DNA"/>
</dbReference>
<evidence type="ECO:0000313" key="5">
    <source>
        <dbReference type="EMBL" id="CEK12185.1"/>
    </source>
</evidence>
<dbReference type="Gene3D" id="3.40.50.80">
    <property type="entry name" value="Nucleotide-binding domain of ferredoxin-NADP reductase (FNR) module"/>
    <property type="match status" value="1"/>
</dbReference>
<dbReference type="PATRIC" id="fig|449.7.peg.1727"/>
<accession>A0A0A8UTL4</accession>
<keyword evidence="2" id="KW-0455">Luminescence</keyword>
<dbReference type="GO" id="GO:0042602">
    <property type="term" value="F:riboflavin reductase (NADPH) activity"/>
    <property type="evidence" value="ECO:0007669"/>
    <property type="project" value="UniProtKB-EC"/>
</dbReference>
<dbReference type="EC" id="1.5.1.30" evidence="5"/>
<comment type="similarity">
    <text evidence="3">Belongs to the Fre/LuxG FAD/NAD(P) flavoprotein oxidoreductase family.</text>
</comment>